<keyword evidence="1" id="KW-0812">Transmembrane</keyword>
<organism evidence="2 3">
    <name type="scientific">Bacillus haynesii</name>
    <dbReference type="NCBI Taxonomy" id="1925021"/>
    <lineage>
        <taxon>Bacteria</taxon>
        <taxon>Bacillati</taxon>
        <taxon>Bacillota</taxon>
        <taxon>Bacilli</taxon>
        <taxon>Bacillales</taxon>
        <taxon>Bacillaceae</taxon>
        <taxon>Bacillus</taxon>
    </lineage>
</organism>
<feature type="transmembrane region" description="Helical" evidence="1">
    <location>
        <begin position="31"/>
        <end position="49"/>
    </location>
</feature>
<keyword evidence="1" id="KW-0472">Membrane</keyword>
<accession>A0ABX3I645</accession>
<dbReference type="Proteomes" id="UP000187046">
    <property type="component" value="Unassembled WGS sequence"/>
</dbReference>
<feature type="transmembrane region" description="Helical" evidence="1">
    <location>
        <begin position="6"/>
        <end position="24"/>
    </location>
</feature>
<keyword evidence="1" id="KW-1133">Transmembrane helix</keyword>
<sequence>MNMAKYGSFFIITLVLQLILFFVIKKDTGMTIIDMVVMSLLLAIFSFILDKVLRKGKSA</sequence>
<keyword evidence="3" id="KW-1185">Reference proteome</keyword>
<evidence type="ECO:0000313" key="3">
    <source>
        <dbReference type="Proteomes" id="UP000187046"/>
    </source>
</evidence>
<dbReference type="EMBL" id="MRBL01000007">
    <property type="protein sequence ID" value="OMI28619.1"/>
    <property type="molecule type" value="Genomic_DNA"/>
</dbReference>
<comment type="caution">
    <text evidence="2">The sequence shown here is derived from an EMBL/GenBank/DDBJ whole genome shotgun (WGS) entry which is preliminary data.</text>
</comment>
<evidence type="ECO:0000256" key="1">
    <source>
        <dbReference type="SAM" id="Phobius"/>
    </source>
</evidence>
<protein>
    <recommendedName>
        <fullName evidence="4">ABC transporter permease</fullName>
    </recommendedName>
</protein>
<gene>
    <name evidence="2" type="ORF">BTA31_08780</name>
</gene>
<evidence type="ECO:0000313" key="2">
    <source>
        <dbReference type="EMBL" id="OMI28619.1"/>
    </source>
</evidence>
<reference evidence="2 3" key="1">
    <citation type="submission" date="2016-12" db="EMBL/GenBank/DDBJ databases">
        <title>Bacillus phylogenomics.</title>
        <authorList>
            <person name="Dunlap C."/>
        </authorList>
    </citation>
    <scope>NUCLEOTIDE SEQUENCE [LARGE SCALE GENOMIC DNA]</scope>
    <source>
        <strain evidence="2 3">NRRL B-41327</strain>
    </source>
</reference>
<proteinExistence type="predicted"/>
<evidence type="ECO:0008006" key="4">
    <source>
        <dbReference type="Google" id="ProtNLM"/>
    </source>
</evidence>
<name>A0ABX3I645_9BACI</name>